<sequence>MRTLILAAALTLAACDSRPAPPPMTIGEIDQIVGIADKAIGAVQKMGAGAPAADVAASMREMYAAIDAARGQINGITQRIGGGKYLGRHSIDPLDVSACTRSVIFSVQGLESETMRPPLVMSALECSIDASVYFEDVPAESGAAVALAMGIIYPIALVANVKAGLDIEPSLQEYRSVNEAIIARLAPKCRERKGGEQVRYECAAYEVALSVRPKLAALADRMPTTKDVSNADR</sequence>
<protein>
    <recommendedName>
        <fullName evidence="3">Lipoprotein</fullName>
    </recommendedName>
</protein>
<keyword evidence="2" id="KW-1185">Reference proteome</keyword>
<comment type="caution">
    <text evidence="1">The sequence shown here is derived from an EMBL/GenBank/DDBJ whole genome shotgun (WGS) entry which is preliminary data.</text>
</comment>
<evidence type="ECO:0000313" key="2">
    <source>
        <dbReference type="Proteomes" id="UP000445000"/>
    </source>
</evidence>
<proteinExistence type="predicted"/>
<accession>A0A829YN80</accession>
<dbReference type="AlphaFoldDB" id="A0A829YN80"/>
<dbReference type="EMBL" id="BLJN01000012">
    <property type="protein sequence ID" value="GFE84924.1"/>
    <property type="molecule type" value="Genomic_DNA"/>
</dbReference>
<evidence type="ECO:0008006" key="3">
    <source>
        <dbReference type="Google" id="ProtNLM"/>
    </source>
</evidence>
<dbReference type="Proteomes" id="UP000445000">
    <property type="component" value="Unassembled WGS sequence"/>
</dbReference>
<name>A0A829YN80_9GAMM</name>
<organism evidence="1 2">
    <name type="scientific">Steroidobacter agaridevorans</name>
    <dbReference type="NCBI Taxonomy" id="2695856"/>
    <lineage>
        <taxon>Bacteria</taxon>
        <taxon>Pseudomonadati</taxon>
        <taxon>Pseudomonadota</taxon>
        <taxon>Gammaproteobacteria</taxon>
        <taxon>Steroidobacterales</taxon>
        <taxon>Steroidobacteraceae</taxon>
        <taxon>Steroidobacter</taxon>
    </lineage>
</organism>
<gene>
    <name evidence="1" type="ORF">GCM10011487_69240</name>
</gene>
<dbReference type="RefSeq" id="WP_161816503.1">
    <property type="nucleotide sequence ID" value="NZ_BLJN01000012.1"/>
</dbReference>
<dbReference type="PROSITE" id="PS51257">
    <property type="entry name" value="PROKAR_LIPOPROTEIN"/>
    <property type="match status" value="1"/>
</dbReference>
<evidence type="ECO:0000313" key="1">
    <source>
        <dbReference type="EMBL" id="GFE84924.1"/>
    </source>
</evidence>
<reference evidence="2" key="1">
    <citation type="submission" date="2020-01" db="EMBL/GenBank/DDBJ databases">
        <title>'Steroidobacter agaridevorans' sp. nov., agar-degrading bacteria isolated from rhizosphere soils.</title>
        <authorList>
            <person name="Ikenaga M."/>
            <person name="Kataoka M."/>
            <person name="Murouchi A."/>
            <person name="Katsuragi S."/>
            <person name="Sakai M."/>
        </authorList>
    </citation>
    <scope>NUCLEOTIDE SEQUENCE [LARGE SCALE GENOMIC DNA]</scope>
    <source>
        <strain evidence="2">YU21-B</strain>
    </source>
</reference>